<protein>
    <submittedName>
        <fullName evidence="2">Uncharacterized protein</fullName>
    </submittedName>
</protein>
<dbReference type="Proteomes" id="UP001194746">
    <property type="component" value="Unassembled WGS sequence"/>
</dbReference>
<feature type="region of interest" description="Disordered" evidence="1">
    <location>
        <begin position="445"/>
        <end position="503"/>
    </location>
</feature>
<feature type="compositionally biased region" description="Polar residues" evidence="1">
    <location>
        <begin position="262"/>
        <end position="281"/>
    </location>
</feature>
<reference evidence="2" key="1">
    <citation type="journal article" date="2019" name="Beilstein J. Org. Chem.">
        <title>Nanangenines: drimane sesquiterpenoids as the dominant metabolite cohort of a novel Australian fungus, Aspergillus nanangensis.</title>
        <authorList>
            <person name="Lacey H.J."/>
            <person name="Gilchrist C.L.M."/>
            <person name="Crombie A."/>
            <person name="Kalaitzis J.A."/>
            <person name="Vuong D."/>
            <person name="Rutledge P.J."/>
            <person name="Turner P."/>
            <person name="Pitt J.I."/>
            <person name="Lacey E."/>
            <person name="Chooi Y.H."/>
            <person name="Piggott A.M."/>
        </authorList>
    </citation>
    <scope>NUCLEOTIDE SEQUENCE</scope>
    <source>
        <strain evidence="2">MST-FP2251</strain>
    </source>
</reference>
<accession>A0AAD4CLD7</accession>
<feature type="compositionally biased region" description="Low complexity" evidence="1">
    <location>
        <begin position="192"/>
        <end position="201"/>
    </location>
</feature>
<reference evidence="2" key="2">
    <citation type="submission" date="2020-02" db="EMBL/GenBank/DDBJ databases">
        <authorList>
            <person name="Gilchrist C.L.M."/>
            <person name="Chooi Y.-H."/>
        </authorList>
    </citation>
    <scope>NUCLEOTIDE SEQUENCE</scope>
    <source>
        <strain evidence="2">MST-FP2251</strain>
    </source>
</reference>
<organism evidence="2 3">
    <name type="scientific">Aspergillus nanangensis</name>
    <dbReference type="NCBI Taxonomy" id="2582783"/>
    <lineage>
        <taxon>Eukaryota</taxon>
        <taxon>Fungi</taxon>
        <taxon>Dikarya</taxon>
        <taxon>Ascomycota</taxon>
        <taxon>Pezizomycotina</taxon>
        <taxon>Eurotiomycetes</taxon>
        <taxon>Eurotiomycetidae</taxon>
        <taxon>Eurotiales</taxon>
        <taxon>Aspergillaceae</taxon>
        <taxon>Aspergillus</taxon>
        <taxon>Aspergillus subgen. Circumdati</taxon>
    </lineage>
</organism>
<dbReference type="EMBL" id="VCAU01000055">
    <property type="protein sequence ID" value="KAF9887883.1"/>
    <property type="molecule type" value="Genomic_DNA"/>
</dbReference>
<feature type="region of interest" description="Disordered" evidence="1">
    <location>
        <begin position="1"/>
        <end position="37"/>
    </location>
</feature>
<feature type="region of interest" description="Disordered" evidence="1">
    <location>
        <begin position="384"/>
        <end position="407"/>
    </location>
</feature>
<feature type="compositionally biased region" description="Polar residues" evidence="1">
    <location>
        <begin position="1"/>
        <end position="19"/>
    </location>
</feature>
<name>A0AAD4CLD7_ASPNN</name>
<feature type="compositionally biased region" description="Basic and acidic residues" evidence="1">
    <location>
        <begin position="282"/>
        <end position="294"/>
    </location>
</feature>
<feature type="compositionally biased region" description="Polar residues" evidence="1">
    <location>
        <begin position="202"/>
        <end position="216"/>
    </location>
</feature>
<evidence type="ECO:0000313" key="2">
    <source>
        <dbReference type="EMBL" id="KAF9887883.1"/>
    </source>
</evidence>
<evidence type="ECO:0000313" key="3">
    <source>
        <dbReference type="Proteomes" id="UP001194746"/>
    </source>
</evidence>
<keyword evidence="3" id="KW-1185">Reference proteome</keyword>
<dbReference type="AlphaFoldDB" id="A0AAD4CLD7"/>
<comment type="caution">
    <text evidence="2">The sequence shown here is derived from an EMBL/GenBank/DDBJ whole genome shotgun (WGS) entry which is preliminary data.</text>
</comment>
<sequence length="503" mass="55079">MASPTETRFNTLNTLQMNDLGTDRRERLSTEDGRRAPTVHLEDIEASRMSNIPGSKEYRSAKDNQLELKRWSDVHKNIGDTGDLEDLDNLLDGQTHRARLSKELRDDPHYTRHGKDSNYHPSAHARTSSRGAIAKPGQRRNSSPTRKAGLDPALSKYRTRLLEEFGTIRHKSKKTNGKFPKISPELTRKLSSKCSSNASSSEARPTKQNPKPTSQGARPVDKSQSKKAAPPAPTSKPVVTRGKSQPSMPVAVTEGKLEPSSMPVTDSQRPSKSSEPSFTEHSTVEHAPMHHNSEKLTSNQKPSPPSTPRKCSVGTLLDFERNSASPDPPVQSPGCEDLQGLAFHTNIKTEITQLSDKLDNANISPEDAGRLKVLNEKIDALLDTQSTPKSEQESLKIQSNSKSTTKSPFNAAATAFTPNPTPQRNKSLSTANSDTLPIIETTPTRGHLIGDRNLPGQKCELSTSQSGHTLRRVRSSAVAENHPPALTRGRVFSGGLEESRYAN</sequence>
<feature type="region of interest" description="Disordered" evidence="1">
    <location>
        <begin position="101"/>
        <end position="154"/>
    </location>
</feature>
<feature type="region of interest" description="Disordered" evidence="1">
    <location>
        <begin position="168"/>
        <end position="335"/>
    </location>
</feature>
<evidence type="ECO:0000256" key="1">
    <source>
        <dbReference type="SAM" id="MobiDB-lite"/>
    </source>
</evidence>
<feature type="compositionally biased region" description="Basic and acidic residues" evidence="1">
    <location>
        <begin position="101"/>
        <end position="118"/>
    </location>
</feature>
<proteinExistence type="predicted"/>
<gene>
    <name evidence="2" type="ORF">FE257_009543</name>
</gene>
<feature type="compositionally biased region" description="Basic and acidic residues" evidence="1">
    <location>
        <begin position="21"/>
        <end position="37"/>
    </location>
</feature>